<evidence type="ECO:0000256" key="1">
    <source>
        <dbReference type="SAM" id="MobiDB-lite"/>
    </source>
</evidence>
<feature type="transmembrane region" description="Helical" evidence="2">
    <location>
        <begin position="512"/>
        <end position="531"/>
    </location>
</feature>
<name>A0ABQ2GYQ4_9DEIO</name>
<feature type="region of interest" description="Disordered" evidence="1">
    <location>
        <begin position="192"/>
        <end position="211"/>
    </location>
</feature>
<dbReference type="Proteomes" id="UP000661918">
    <property type="component" value="Unassembled WGS sequence"/>
</dbReference>
<feature type="transmembrane region" description="Helical" evidence="2">
    <location>
        <begin position="232"/>
        <end position="252"/>
    </location>
</feature>
<keyword evidence="2" id="KW-0472">Membrane</keyword>
<dbReference type="RefSeq" id="WP_188905002.1">
    <property type="nucleotide sequence ID" value="NZ_BMOM01000032.1"/>
</dbReference>
<feature type="transmembrane region" description="Helical" evidence="2">
    <location>
        <begin position="480"/>
        <end position="500"/>
    </location>
</feature>
<reference evidence="4" key="1">
    <citation type="journal article" date="2019" name="Int. J. Syst. Evol. Microbiol.">
        <title>The Global Catalogue of Microorganisms (GCM) 10K type strain sequencing project: providing services to taxonomists for standard genome sequencing and annotation.</title>
        <authorList>
            <consortium name="The Broad Institute Genomics Platform"/>
            <consortium name="The Broad Institute Genome Sequencing Center for Infectious Disease"/>
            <person name="Wu L."/>
            <person name="Ma J."/>
        </authorList>
    </citation>
    <scope>NUCLEOTIDE SEQUENCE [LARGE SCALE GENOMIC DNA]</scope>
    <source>
        <strain evidence="4">JCM 15443</strain>
    </source>
</reference>
<dbReference type="EMBL" id="BMOM01000032">
    <property type="protein sequence ID" value="GGM18509.1"/>
    <property type="molecule type" value="Genomic_DNA"/>
</dbReference>
<comment type="caution">
    <text evidence="3">The sequence shown here is derived from an EMBL/GenBank/DDBJ whole genome shotgun (WGS) entry which is preliminary data.</text>
</comment>
<feature type="transmembrane region" description="Helical" evidence="2">
    <location>
        <begin position="297"/>
        <end position="317"/>
    </location>
</feature>
<keyword evidence="2" id="KW-1133">Transmembrane helix</keyword>
<proteinExistence type="predicted"/>
<evidence type="ECO:0008006" key="5">
    <source>
        <dbReference type="Google" id="ProtNLM"/>
    </source>
</evidence>
<organism evidence="3 4">
    <name type="scientific">Deinococcus aerophilus</name>
    <dbReference type="NCBI Taxonomy" id="522488"/>
    <lineage>
        <taxon>Bacteria</taxon>
        <taxon>Thermotogati</taxon>
        <taxon>Deinococcota</taxon>
        <taxon>Deinococci</taxon>
        <taxon>Deinococcales</taxon>
        <taxon>Deinococcaceae</taxon>
        <taxon>Deinococcus</taxon>
    </lineage>
</organism>
<evidence type="ECO:0000313" key="4">
    <source>
        <dbReference type="Proteomes" id="UP000661918"/>
    </source>
</evidence>
<accession>A0ABQ2GYQ4</accession>
<evidence type="ECO:0000256" key="2">
    <source>
        <dbReference type="SAM" id="Phobius"/>
    </source>
</evidence>
<gene>
    <name evidence="3" type="ORF">GCM10010841_28280</name>
</gene>
<feature type="transmembrane region" description="Helical" evidence="2">
    <location>
        <begin position="537"/>
        <end position="555"/>
    </location>
</feature>
<feature type="transmembrane region" description="Helical" evidence="2">
    <location>
        <begin position="264"/>
        <end position="285"/>
    </location>
</feature>
<feature type="transmembrane region" description="Helical" evidence="2">
    <location>
        <begin position="417"/>
        <end position="442"/>
    </location>
</feature>
<protein>
    <recommendedName>
        <fullName evidence="5">Polymer-forming cytoskeletal protein</fullName>
    </recommendedName>
</protein>
<evidence type="ECO:0000313" key="3">
    <source>
        <dbReference type="EMBL" id="GGM18509.1"/>
    </source>
</evidence>
<feature type="transmembrane region" description="Helical" evidence="2">
    <location>
        <begin position="454"/>
        <end position="474"/>
    </location>
</feature>
<sequence>MDAERHNPGAAPQAEPPRPAWLDLLHRESAGELSPAEHDLLRAVPDQVGVDRWRRALGAVTRQLGALPPPPLPGSVAAAAASDIAWRARLEAAPSRLPRSVAGAVVSDIAASLTLQDIQPPPLPRSLAAEVMDDVRTAHLLGAAPLPRSVAAAVAAEVTASARLTGVLPVPPLPSSVAAAVVPRLVREVERGQAPGSGQVRRPEVRPSPLPIPEGVPGLNAATAVRHNPAPLVLVLALMVGLTLLAITTAWPNLAAGALVLRTLLAQVSPLAGVGLGLLLLTSAAVSWRPGPVMRQVGAGAFALSAVLTLPALYAVAAHGDVRFGQNITVNEPVEGNVIAVGGHIQLEAGARVRGEVVTLLGDVRRAPGAQVSGRVNALLGHAPDDLDALETSPPQGIALATVAAFRPLLGWLGSAAWPQVFVTLTGGALLLLFVAGLAPTLASRQRHAPMRTLALGVLALAALSGPALALALSGLLGPALVAAALTAVLIAVGLSVSAYDVGRSVAHRLRLPVPDAVGALLGLSAVAASLGAPPLAFALSLIGGAWGAGTLLLARGGTRTQ</sequence>
<keyword evidence="4" id="KW-1185">Reference proteome</keyword>
<keyword evidence="2" id="KW-0812">Transmembrane</keyword>